<dbReference type="InterPro" id="IPR001969">
    <property type="entry name" value="Aspartic_peptidase_AS"/>
</dbReference>
<evidence type="ECO:0000256" key="4">
    <source>
        <dbReference type="ARBA" id="ARBA00022801"/>
    </source>
</evidence>
<dbReference type="GeneID" id="6197254"/>
<evidence type="ECO:0000256" key="6">
    <source>
        <dbReference type="RuleBase" id="RU000454"/>
    </source>
</evidence>
<dbReference type="EMBL" id="CU633438">
    <property type="protein sequence ID" value="CAP59669.1"/>
    <property type="molecule type" value="Genomic_DNA"/>
</dbReference>
<feature type="signal peptide" evidence="8">
    <location>
        <begin position="1"/>
        <end position="38"/>
    </location>
</feature>
<dbReference type="GO" id="GO:0006508">
    <property type="term" value="P:proteolysis"/>
    <property type="evidence" value="ECO:0007669"/>
    <property type="project" value="UniProtKB-KW"/>
</dbReference>
<dbReference type="PROSITE" id="PS51767">
    <property type="entry name" value="PEPTIDASE_A1"/>
    <property type="match status" value="1"/>
</dbReference>
<dbReference type="VEuPathDB" id="FungiDB:PODANS_1_800"/>
<dbReference type="InterPro" id="IPR021109">
    <property type="entry name" value="Peptidase_aspartic_dom_sf"/>
</dbReference>
<dbReference type="KEGG" id="pan:PODANSg09236"/>
<evidence type="ECO:0000256" key="1">
    <source>
        <dbReference type="ARBA" id="ARBA00007447"/>
    </source>
</evidence>
<keyword evidence="8" id="KW-0732">Signal</keyword>
<feature type="domain" description="Peptidase A1" evidence="9">
    <location>
        <begin position="133"/>
        <end position="446"/>
    </location>
</feature>
<dbReference type="RefSeq" id="XP_001912190.1">
    <property type="nucleotide sequence ID" value="XM_001912155.1"/>
</dbReference>
<feature type="chain" id="PRO_5002773179" evidence="8">
    <location>
        <begin position="39"/>
        <end position="451"/>
    </location>
</feature>
<feature type="compositionally biased region" description="Acidic residues" evidence="7">
    <location>
        <begin position="105"/>
        <end position="117"/>
    </location>
</feature>
<dbReference type="InterPro" id="IPR033121">
    <property type="entry name" value="PEPTIDASE_A1"/>
</dbReference>
<dbReference type="InterPro" id="IPR034163">
    <property type="entry name" value="Aspergillopepsin-like_cat_dom"/>
</dbReference>
<keyword evidence="4 6" id="KW-0378">Hydrolase</keyword>
<evidence type="ECO:0000256" key="8">
    <source>
        <dbReference type="SAM" id="SignalP"/>
    </source>
</evidence>
<dbReference type="AlphaFoldDB" id="B2A9C2"/>
<dbReference type="FunFam" id="2.40.70.10:FF:000026">
    <property type="entry name" value="Endothiapepsin"/>
    <property type="match status" value="1"/>
</dbReference>
<dbReference type="PROSITE" id="PS00141">
    <property type="entry name" value="ASP_PROTEASE"/>
    <property type="match status" value="1"/>
</dbReference>
<evidence type="ECO:0000256" key="5">
    <source>
        <dbReference type="PIRSR" id="PIRSR601461-1"/>
    </source>
</evidence>
<dbReference type="GO" id="GO:0004190">
    <property type="term" value="F:aspartic-type endopeptidase activity"/>
    <property type="evidence" value="ECO:0007669"/>
    <property type="project" value="UniProtKB-KW"/>
</dbReference>
<proteinExistence type="inferred from homology"/>
<evidence type="ECO:0000259" key="9">
    <source>
        <dbReference type="PROSITE" id="PS51767"/>
    </source>
</evidence>
<dbReference type="InterPro" id="IPR001461">
    <property type="entry name" value="Aspartic_peptidase_A1"/>
</dbReference>
<feature type="active site" evidence="5">
    <location>
        <position position="151"/>
    </location>
</feature>
<feature type="region of interest" description="Disordered" evidence="7">
    <location>
        <begin position="91"/>
        <end position="127"/>
    </location>
</feature>
<dbReference type="OrthoDB" id="2747330at2759"/>
<accession>B2A9C2</accession>
<dbReference type="Gene3D" id="2.40.70.10">
    <property type="entry name" value="Acid Proteases"/>
    <property type="match status" value="2"/>
</dbReference>
<feature type="active site" evidence="5">
    <location>
        <position position="336"/>
    </location>
</feature>
<comment type="similarity">
    <text evidence="1 6">Belongs to the peptidase A1 family.</text>
</comment>
<dbReference type="CDD" id="cd06097">
    <property type="entry name" value="Aspergillopepsin_like"/>
    <property type="match status" value="1"/>
</dbReference>
<reference evidence="10" key="2">
    <citation type="submission" date="2008-07" db="EMBL/GenBank/DDBJ databases">
        <authorList>
            <person name="Genoscope - CEA"/>
        </authorList>
    </citation>
    <scope>NUCLEOTIDE SEQUENCE</scope>
    <source>
        <strain evidence="10">S mat+</strain>
    </source>
</reference>
<evidence type="ECO:0000256" key="2">
    <source>
        <dbReference type="ARBA" id="ARBA00022670"/>
    </source>
</evidence>
<dbReference type="PRINTS" id="PR00792">
    <property type="entry name" value="PEPSIN"/>
</dbReference>
<evidence type="ECO:0000256" key="7">
    <source>
        <dbReference type="SAM" id="MobiDB-lite"/>
    </source>
</evidence>
<keyword evidence="2 6" id="KW-0645">Protease</keyword>
<gene>
    <name evidence="10" type="ORF">PODANS_1_800</name>
</gene>
<keyword evidence="3 6" id="KW-0064">Aspartyl protease</keyword>
<feature type="non-terminal residue" evidence="10">
    <location>
        <position position="1"/>
    </location>
</feature>
<evidence type="ECO:0000256" key="3">
    <source>
        <dbReference type="ARBA" id="ARBA00022750"/>
    </source>
</evidence>
<dbReference type="HOGENOM" id="CLU_013253_0_1_1"/>
<sequence length="451" mass="48852">QFSSPLIPGIRPLQHSWSPGMAIIKSLVFAVLLTASTALPPVAVGNTVQKGTASLTQVHNPKFVRNGPLELERTLRKYGAPVPHDLKAAVKRVRRARNQKRAESEGADDDDDDDDENDRGSVQNSPKSYDVEYLMPVSLGTPAQQLNLDLDTGSSDFWVFSTLLKESMINGQTLYDPNASTTADKMEGYSWKITYGDQSYSSGDVYVDTVTIGDLTVSTQAVEAAREVSEEFTADSDNDGLVGLGFGIINTVMPYKQKTFFEKAMPGLDSPVFTADLKSGAPGRYNFGYIDDGAYTGNITYVPVNSSDGFWSWVSPGFQVGTTGSFNSTRIHGIADTGTTLLLLPEGVCEAFYGRIASAKYDASQGGYTFECNDSTTPDFYFGTGNGQMIRIPGSYLAYSKTDTSSLRCFGGMQSDSGVGFTIWGDIALKAAFIVFDQGSERLGWAEKSLY</sequence>
<dbReference type="Pfam" id="PF00026">
    <property type="entry name" value="Asp"/>
    <property type="match status" value="1"/>
</dbReference>
<organism evidence="10">
    <name type="scientific">Podospora anserina (strain S / ATCC MYA-4624 / DSM 980 / FGSC 10383)</name>
    <name type="common">Pleurage anserina</name>
    <dbReference type="NCBI Taxonomy" id="515849"/>
    <lineage>
        <taxon>Eukaryota</taxon>
        <taxon>Fungi</taxon>
        <taxon>Dikarya</taxon>
        <taxon>Ascomycota</taxon>
        <taxon>Pezizomycotina</taxon>
        <taxon>Sordariomycetes</taxon>
        <taxon>Sordariomycetidae</taxon>
        <taxon>Sordariales</taxon>
        <taxon>Podosporaceae</taxon>
        <taxon>Podospora</taxon>
        <taxon>Podospora anserina</taxon>
    </lineage>
</organism>
<evidence type="ECO:0000313" key="10">
    <source>
        <dbReference type="EMBL" id="CAP59669.1"/>
    </source>
</evidence>
<dbReference type="PANTHER" id="PTHR47966">
    <property type="entry name" value="BETA-SITE APP-CLEAVING ENZYME, ISOFORM A-RELATED"/>
    <property type="match status" value="1"/>
</dbReference>
<dbReference type="SUPFAM" id="SSF50630">
    <property type="entry name" value="Acid proteases"/>
    <property type="match status" value="1"/>
</dbReference>
<dbReference type="PANTHER" id="PTHR47966:SF2">
    <property type="entry name" value="ASPERGILLOPEPSIN-1-RELATED"/>
    <property type="match status" value="1"/>
</dbReference>
<reference evidence="10" key="1">
    <citation type="journal article" date="2008" name="Genome Biol.">
        <title>The genome sequence of the model ascomycete fungus Podospora anserina.</title>
        <authorList>
            <person name="Espagne E."/>
            <person name="Lespinet O."/>
            <person name="Malagnac F."/>
            <person name="Da Silva C."/>
            <person name="Jaillon O."/>
            <person name="Porcel B.M."/>
            <person name="Couloux A."/>
            <person name="Aury J.-M."/>
            <person name="Segurens B."/>
            <person name="Poulain J."/>
            <person name="Anthouard V."/>
            <person name="Grossetete S."/>
            <person name="Khalili H."/>
            <person name="Coppin E."/>
            <person name="Dequard-Chablat M."/>
            <person name="Picard M."/>
            <person name="Contamine V."/>
            <person name="Arnaise S."/>
            <person name="Bourdais A."/>
            <person name="Berteaux-Lecellier V."/>
            <person name="Gautheret D."/>
            <person name="de Vries R.P."/>
            <person name="Battaglia E."/>
            <person name="Coutinho P.M."/>
            <person name="Danchin E.G.J."/>
            <person name="Henrissat B."/>
            <person name="El Khoury R."/>
            <person name="Sainsard-Chanet A."/>
            <person name="Boivin A."/>
            <person name="Pinan-Lucarre B."/>
            <person name="Sellem C.H."/>
            <person name="Debuchy R."/>
            <person name="Wincker P."/>
            <person name="Weissenbach J."/>
            <person name="Silar P."/>
        </authorList>
    </citation>
    <scope>NUCLEOTIDE SEQUENCE [LARGE SCALE GENOMIC DNA]</scope>
    <source>
        <strain evidence="10">S mat+</strain>
    </source>
</reference>
<name>B2A9C2_PODAN</name>
<protein>
    <submittedName>
        <fullName evidence="10">Podospora anserina S mat+ genomic DNA chromosome 1, supercontig 1</fullName>
    </submittedName>
</protein>